<evidence type="ECO:0000313" key="2">
    <source>
        <dbReference type="Proteomes" id="UP000234681"/>
    </source>
</evidence>
<gene>
    <name evidence="1" type="ORF">rCG_37818</name>
</gene>
<dbReference type="AlphaFoldDB" id="A6K5X5"/>
<evidence type="ECO:0000313" key="1">
    <source>
        <dbReference type="EMBL" id="EDL99545.1"/>
    </source>
</evidence>
<dbReference type="Proteomes" id="UP000234681">
    <property type="component" value="Chromosome 14"/>
</dbReference>
<name>A6K5X5_RAT</name>
<dbReference type="EMBL" id="CH474022">
    <property type="protein sequence ID" value="EDL99545.1"/>
    <property type="molecule type" value="Genomic_DNA"/>
</dbReference>
<proteinExistence type="predicted"/>
<sequence length="17" mass="1991">MLRAAVRKTTDEDPNHH</sequence>
<organism evidence="1 2">
    <name type="scientific">Rattus norvegicus</name>
    <name type="common">Rat</name>
    <dbReference type="NCBI Taxonomy" id="10116"/>
    <lineage>
        <taxon>Eukaryota</taxon>
        <taxon>Metazoa</taxon>
        <taxon>Chordata</taxon>
        <taxon>Craniata</taxon>
        <taxon>Vertebrata</taxon>
        <taxon>Euteleostomi</taxon>
        <taxon>Mammalia</taxon>
        <taxon>Eutheria</taxon>
        <taxon>Euarchontoglires</taxon>
        <taxon>Glires</taxon>
        <taxon>Rodentia</taxon>
        <taxon>Myomorpha</taxon>
        <taxon>Muroidea</taxon>
        <taxon>Muridae</taxon>
        <taxon>Murinae</taxon>
        <taxon>Rattus</taxon>
    </lineage>
</organism>
<protein>
    <submittedName>
        <fullName evidence="1">RCG37818</fullName>
    </submittedName>
</protein>
<accession>A6K5X5</accession>
<reference evidence="2" key="1">
    <citation type="submission" date="2005-09" db="EMBL/GenBank/DDBJ databases">
        <authorList>
            <person name="Mural R.J."/>
            <person name="Li P.W."/>
            <person name="Adams M.D."/>
            <person name="Amanatides P.G."/>
            <person name="Baden-Tillson H."/>
            <person name="Barnstead M."/>
            <person name="Chin S.H."/>
            <person name="Dew I."/>
            <person name="Evans C.A."/>
            <person name="Ferriera S."/>
            <person name="Flanigan M."/>
            <person name="Fosler C."/>
            <person name="Glodek A."/>
            <person name="Gu Z."/>
            <person name="Holt R.A."/>
            <person name="Jennings D."/>
            <person name="Kraft C.L."/>
            <person name="Lu F."/>
            <person name="Nguyen T."/>
            <person name="Nusskern D.R."/>
            <person name="Pfannkoch C.M."/>
            <person name="Sitter C."/>
            <person name="Sutton G.G."/>
            <person name="Venter J.C."/>
            <person name="Wang Z."/>
            <person name="Woodage T."/>
            <person name="Zheng X.H."/>
            <person name="Zhong F."/>
        </authorList>
    </citation>
    <scope>NUCLEOTIDE SEQUENCE [LARGE SCALE GENOMIC DNA]</scope>
    <source>
        <strain>BN</strain>
        <strain evidence="2">Sprague-Dawley</strain>
    </source>
</reference>